<reference evidence="2 3" key="1">
    <citation type="journal article" date="2014" name="BMC Genomics">
        <title>Adaptive genomic structural variation in the grape powdery mildew pathogen, Erysiphe necator.</title>
        <authorList>
            <person name="Jones L."/>
            <person name="Riaz S."/>
            <person name="Morales-Cruz A."/>
            <person name="Amrine K.C."/>
            <person name="McGuire B."/>
            <person name="Gubler W.D."/>
            <person name="Walker M.A."/>
            <person name="Cantu D."/>
        </authorList>
    </citation>
    <scope>NUCLEOTIDE SEQUENCE [LARGE SCALE GENOMIC DNA]</scope>
    <source>
        <strain evidence="3">c</strain>
    </source>
</reference>
<feature type="region of interest" description="Disordered" evidence="1">
    <location>
        <begin position="42"/>
        <end position="63"/>
    </location>
</feature>
<proteinExistence type="predicted"/>
<organism evidence="2 3">
    <name type="scientific">Uncinula necator</name>
    <name type="common">Grape powdery mildew</name>
    <dbReference type="NCBI Taxonomy" id="52586"/>
    <lineage>
        <taxon>Eukaryota</taxon>
        <taxon>Fungi</taxon>
        <taxon>Dikarya</taxon>
        <taxon>Ascomycota</taxon>
        <taxon>Pezizomycotina</taxon>
        <taxon>Leotiomycetes</taxon>
        <taxon>Erysiphales</taxon>
        <taxon>Erysiphaceae</taxon>
        <taxon>Erysiphe</taxon>
    </lineage>
</organism>
<dbReference type="EMBL" id="JNVN01001421">
    <property type="protein sequence ID" value="KHJ33452.1"/>
    <property type="molecule type" value="Genomic_DNA"/>
</dbReference>
<gene>
    <name evidence="2" type="ORF">EV44_g3162</name>
</gene>
<evidence type="ECO:0000256" key="1">
    <source>
        <dbReference type="SAM" id="MobiDB-lite"/>
    </source>
</evidence>
<dbReference type="Proteomes" id="UP000030854">
    <property type="component" value="Unassembled WGS sequence"/>
</dbReference>
<evidence type="ECO:0000313" key="2">
    <source>
        <dbReference type="EMBL" id="KHJ33452.1"/>
    </source>
</evidence>
<name>A0A0B1P441_UNCNE</name>
<accession>A0A0B1P441</accession>
<evidence type="ECO:0000313" key="3">
    <source>
        <dbReference type="Proteomes" id="UP000030854"/>
    </source>
</evidence>
<dbReference type="AlphaFoldDB" id="A0A0B1P441"/>
<keyword evidence="3" id="KW-1185">Reference proteome</keyword>
<protein>
    <submittedName>
        <fullName evidence="2">Uncharacterized protein</fullName>
    </submittedName>
</protein>
<sequence length="136" mass="15058">MSVFRVPSPTDSAHSRTSISLNYHSVKSFDLIQTPYITHKDAMSHPPPPFLPGHPVPANQGTDNTATIVTLSLTDDQLSRLLSIINVNEAPVQKCRSDSSSKKIKPSSWPEWDGSKELYPTFIVQLAAKVDTDWDL</sequence>
<comment type="caution">
    <text evidence="2">The sequence shown here is derived from an EMBL/GenBank/DDBJ whole genome shotgun (WGS) entry which is preliminary data.</text>
</comment>
<dbReference type="HOGENOM" id="CLU_1876975_0_0_1"/>
<feature type="compositionally biased region" description="Pro residues" evidence="1">
    <location>
        <begin position="45"/>
        <end position="55"/>
    </location>
</feature>